<evidence type="ECO:0000313" key="1">
    <source>
        <dbReference type="EMBL" id="KAK2821666.1"/>
    </source>
</evidence>
<dbReference type="AlphaFoldDB" id="A0AA88LR94"/>
<reference evidence="1" key="1">
    <citation type="submission" date="2023-08" db="EMBL/GenBank/DDBJ databases">
        <title>Pelteobagrus vachellii genome.</title>
        <authorList>
            <person name="Liu H."/>
        </authorList>
    </citation>
    <scope>NUCLEOTIDE SEQUENCE</scope>
    <source>
        <strain evidence="1">PRFRI_2022a</strain>
        <tissue evidence="1">Muscle</tissue>
    </source>
</reference>
<gene>
    <name evidence="1" type="ORF">Q7C36_021009</name>
</gene>
<sequence length="156" mass="16611">MSVTVLDLSQTTDDAQRSTAQCWSYCSPQASALEQCINASCVGKVRLRRAARLGTARPNPLPAAVSFCPAASSSPPPAFFLPQIKRAEIWLHPGRSPPLSVVGSGQSACGRVYSASGHRAKVGESQVGAGRRVLLQQLQENQVPTLPKAVFRNTAR</sequence>
<accession>A0AA88LR94</accession>
<proteinExistence type="predicted"/>
<name>A0AA88LR94_TACVA</name>
<comment type="caution">
    <text evidence="1">The sequence shown here is derived from an EMBL/GenBank/DDBJ whole genome shotgun (WGS) entry which is preliminary data.</text>
</comment>
<keyword evidence="2" id="KW-1185">Reference proteome</keyword>
<dbReference type="EMBL" id="JAVHJS010000022">
    <property type="protein sequence ID" value="KAK2821666.1"/>
    <property type="molecule type" value="Genomic_DNA"/>
</dbReference>
<organism evidence="1 2">
    <name type="scientific">Tachysurus vachellii</name>
    <name type="common">Darkbarbel catfish</name>
    <name type="synonym">Pelteobagrus vachellii</name>
    <dbReference type="NCBI Taxonomy" id="175792"/>
    <lineage>
        <taxon>Eukaryota</taxon>
        <taxon>Metazoa</taxon>
        <taxon>Chordata</taxon>
        <taxon>Craniata</taxon>
        <taxon>Vertebrata</taxon>
        <taxon>Euteleostomi</taxon>
        <taxon>Actinopterygii</taxon>
        <taxon>Neopterygii</taxon>
        <taxon>Teleostei</taxon>
        <taxon>Ostariophysi</taxon>
        <taxon>Siluriformes</taxon>
        <taxon>Bagridae</taxon>
        <taxon>Tachysurus</taxon>
    </lineage>
</organism>
<protein>
    <submittedName>
        <fullName evidence="1">Uncharacterized protein</fullName>
    </submittedName>
</protein>
<dbReference type="Proteomes" id="UP001187315">
    <property type="component" value="Unassembled WGS sequence"/>
</dbReference>
<evidence type="ECO:0000313" key="2">
    <source>
        <dbReference type="Proteomes" id="UP001187315"/>
    </source>
</evidence>